<name>A0A0A0LGV1_CUCSA</name>
<reference evidence="1 2" key="2">
    <citation type="journal article" date="2009" name="PLoS ONE">
        <title>An integrated genetic and cytogenetic map of the cucumber genome.</title>
        <authorList>
            <person name="Ren Y."/>
            <person name="Zhang Z."/>
            <person name="Liu J."/>
            <person name="Staub J.E."/>
            <person name="Han Y."/>
            <person name="Cheng Z."/>
            <person name="Li X."/>
            <person name="Lu J."/>
            <person name="Miao H."/>
            <person name="Kang H."/>
            <person name="Xie B."/>
            <person name="Gu X."/>
            <person name="Wang X."/>
            <person name="Du Y."/>
            <person name="Jin W."/>
            <person name="Huang S."/>
        </authorList>
    </citation>
    <scope>NUCLEOTIDE SEQUENCE [LARGE SCALE GENOMIC DNA]</scope>
    <source>
        <strain evidence="2">cv. 9930</strain>
    </source>
</reference>
<organism evidence="1 2">
    <name type="scientific">Cucumis sativus</name>
    <name type="common">Cucumber</name>
    <dbReference type="NCBI Taxonomy" id="3659"/>
    <lineage>
        <taxon>Eukaryota</taxon>
        <taxon>Viridiplantae</taxon>
        <taxon>Streptophyta</taxon>
        <taxon>Embryophyta</taxon>
        <taxon>Tracheophyta</taxon>
        <taxon>Spermatophyta</taxon>
        <taxon>Magnoliopsida</taxon>
        <taxon>eudicotyledons</taxon>
        <taxon>Gunneridae</taxon>
        <taxon>Pentapetalae</taxon>
        <taxon>rosids</taxon>
        <taxon>fabids</taxon>
        <taxon>Cucurbitales</taxon>
        <taxon>Cucurbitaceae</taxon>
        <taxon>Benincaseae</taxon>
        <taxon>Cucumis</taxon>
    </lineage>
</organism>
<accession>A0A0A0LGV1</accession>
<dbReference type="AlphaFoldDB" id="A0A0A0LGV1"/>
<dbReference type="EMBL" id="CM002923">
    <property type="protein sequence ID" value="KGN61170.1"/>
    <property type="molecule type" value="Genomic_DNA"/>
</dbReference>
<gene>
    <name evidence="1" type="ORF">Csa_2G060510</name>
</gene>
<dbReference type="Proteomes" id="UP000029981">
    <property type="component" value="Chromosome 2"/>
</dbReference>
<keyword evidence="2" id="KW-1185">Reference proteome</keyword>
<protein>
    <submittedName>
        <fullName evidence="1">Uncharacterized protein</fullName>
    </submittedName>
</protein>
<reference evidence="1 2" key="3">
    <citation type="journal article" date="2010" name="BMC Genomics">
        <title>Transcriptome sequencing and comparative analysis of cucumber flowers with different sex types.</title>
        <authorList>
            <person name="Guo S."/>
            <person name="Zheng Y."/>
            <person name="Joung J.G."/>
            <person name="Liu S."/>
            <person name="Zhang Z."/>
            <person name="Crasta O.R."/>
            <person name="Sobral B.W."/>
            <person name="Xu Y."/>
            <person name="Huang S."/>
            <person name="Fei Z."/>
        </authorList>
    </citation>
    <scope>NUCLEOTIDE SEQUENCE [LARGE SCALE GENOMIC DNA]</scope>
    <source>
        <strain evidence="2">cv. 9930</strain>
    </source>
</reference>
<dbReference type="Gramene" id="KGN61170">
    <property type="protein sequence ID" value="KGN61170"/>
    <property type="gene ID" value="Csa_2G060510"/>
</dbReference>
<evidence type="ECO:0000313" key="2">
    <source>
        <dbReference type="Proteomes" id="UP000029981"/>
    </source>
</evidence>
<sequence>MAQVMSNLANSHVLKHSQDTQLYKLTLQLYHCHDRFSCSNTCRRGRTYTITRTDPAVAIEVNPPTMTFQFGSSRTLLQLFLQQLDQ</sequence>
<evidence type="ECO:0000313" key="1">
    <source>
        <dbReference type="EMBL" id="KGN61170.1"/>
    </source>
</evidence>
<reference evidence="1 2" key="1">
    <citation type="journal article" date="2009" name="Nat. Genet.">
        <title>The genome of the cucumber, Cucumis sativus L.</title>
        <authorList>
            <person name="Huang S."/>
            <person name="Li R."/>
            <person name="Zhang Z."/>
            <person name="Li L."/>
            <person name="Gu X."/>
            <person name="Fan W."/>
            <person name="Lucas W.J."/>
            <person name="Wang X."/>
            <person name="Xie B."/>
            <person name="Ni P."/>
            <person name="Ren Y."/>
            <person name="Zhu H."/>
            <person name="Li J."/>
            <person name="Lin K."/>
            <person name="Jin W."/>
            <person name="Fei Z."/>
            <person name="Li G."/>
            <person name="Staub J."/>
            <person name="Kilian A."/>
            <person name="van der Vossen E.A."/>
            <person name="Wu Y."/>
            <person name="Guo J."/>
            <person name="He J."/>
            <person name="Jia Z."/>
            <person name="Ren Y."/>
            <person name="Tian G."/>
            <person name="Lu Y."/>
            <person name="Ruan J."/>
            <person name="Qian W."/>
            <person name="Wang M."/>
            <person name="Huang Q."/>
            <person name="Li B."/>
            <person name="Xuan Z."/>
            <person name="Cao J."/>
            <person name="Asan"/>
            <person name="Wu Z."/>
            <person name="Zhang J."/>
            <person name="Cai Q."/>
            <person name="Bai Y."/>
            <person name="Zhao B."/>
            <person name="Han Y."/>
            <person name="Li Y."/>
            <person name="Li X."/>
            <person name="Wang S."/>
            <person name="Shi Q."/>
            <person name="Liu S."/>
            <person name="Cho W.K."/>
            <person name="Kim J.Y."/>
            <person name="Xu Y."/>
            <person name="Heller-Uszynska K."/>
            <person name="Miao H."/>
            <person name="Cheng Z."/>
            <person name="Zhang S."/>
            <person name="Wu J."/>
            <person name="Yang Y."/>
            <person name="Kang H."/>
            <person name="Li M."/>
            <person name="Liang H."/>
            <person name="Ren X."/>
            <person name="Shi Z."/>
            <person name="Wen M."/>
            <person name="Jian M."/>
            <person name="Yang H."/>
            <person name="Zhang G."/>
            <person name="Yang Z."/>
            <person name="Chen R."/>
            <person name="Liu S."/>
            <person name="Li J."/>
            <person name="Ma L."/>
            <person name="Liu H."/>
            <person name="Zhou Y."/>
            <person name="Zhao J."/>
            <person name="Fang X."/>
            <person name="Li G."/>
            <person name="Fang L."/>
            <person name="Li Y."/>
            <person name="Liu D."/>
            <person name="Zheng H."/>
            <person name="Zhang Y."/>
            <person name="Qin N."/>
            <person name="Li Z."/>
            <person name="Yang G."/>
            <person name="Yang S."/>
            <person name="Bolund L."/>
            <person name="Kristiansen K."/>
            <person name="Zheng H."/>
            <person name="Li S."/>
            <person name="Zhang X."/>
            <person name="Yang H."/>
            <person name="Wang J."/>
            <person name="Sun R."/>
            <person name="Zhang B."/>
            <person name="Jiang S."/>
            <person name="Wang J."/>
            <person name="Du Y."/>
            <person name="Li S."/>
        </authorList>
    </citation>
    <scope>NUCLEOTIDE SEQUENCE [LARGE SCALE GENOMIC DNA]</scope>
    <source>
        <strain evidence="2">cv. 9930</strain>
    </source>
</reference>
<proteinExistence type="predicted"/>
<reference evidence="1 2" key="4">
    <citation type="journal article" date="2011" name="BMC Genomics">
        <title>RNA-Seq improves annotation of protein-coding genes in the cucumber genome.</title>
        <authorList>
            <person name="Li Z."/>
            <person name="Zhang Z."/>
            <person name="Yan P."/>
            <person name="Huang S."/>
            <person name="Fei Z."/>
            <person name="Lin K."/>
        </authorList>
    </citation>
    <scope>NUCLEOTIDE SEQUENCE [LARGE SCALE GENOMIC DNA]</scope>
    <source>
        <strain evidence="2">cv. 9930</strain>
    </source>
</reference>